<proteinExistence type="predicted"/>
<keyword evidence="2" id="KW-1185">Reference proteome</keyword>
<evidence type="ECO:0000313" key="2">
    <source>
        <dbReference type="Proteomes" id="UP001605036"/>
    </source>
</evidence>
<protein>
    <submittedName>
        <fullName evidence="1">Uncharacterized protein</fullName>
    </submittedName>
</protein>
<organism evidence="1 2">
    <name type="scientific">Riccia fluitans</name>
    <dbReference type="NCBI Taxonomy" id="41844"/>
    <lineage>
        <taxon>Eukaryota</taxon>
        <taxon>Viridiplantae</taxon>
        <taxon>Streptophyta</taxon>
        <taxon>Embryophyta</taxon>
        <taxon>Marchantiophyta</taxon>
        <taxon>Marchantiopsida</taxon>
        <taxon>Marchantiidae</taxon>
        <taxon>Marchantiales</taxon>
        <taxon>Ricciaceae</taxon>
        <taxon>Riccia</taxon>
    </lineage>
</organism>
<evidence type="ECO:0000313" key="1">
    <source>
        <dbReference type="EMBL" id="KAL2643809.1"/>
    </source>
</evidence>
<dbReference type="EMBL" id="JBHFFA010000002">
    <property type="protein sequence ID" value="KAL2643809.1"/>
    <property type="molecule type" value="Genomic_DNA"/>
</dbReference>
<comment type="caution">
    <text evidence="1">The sequence shown here is derived from an EMBL/GenBank/DDBJ whole genome shotgun (WGS) entry which is preliminary data.</text>
</comment>
<name>A0ABD1Z8U5_9MARC</name>
<accession>A0ABD1Z8U5</accession>
<dbReference type="AlphaFoldDB" id="A0ABD1Z8U5"/>
<dbReference type="Proteomes" id="UP001605036">
    <property type="component" value="Unassembled WGS sequence"/>
</dbReference>
<gene>
    <name evidence="1" type="ORF">R1flu_011396</name>
</gene>
<reference evidence="1 2" key="1">
    <citation type="submission" date="2024-09" db="EMBL/GenBank/DDBJ databases">
        <title>Chromosome-scale assembly of Riccia fluitans.</title>
        <authorList>
            <person name="Paukszto L."/>
            <person name="Sawicki J."/>
            <person name="Karawczyk K."/>
            <person name="Piernik-Szablinska J."/>
            <person name="Szczecinska M."/>
            <person name="Mazdziarz M."/>
        </authorList>
    </citation>
    <scope>NUCLEOTIDE SEQUENCE [LARGE SCALE GENOMIC DNA]</scope>
    <source>
        <strain evidence="1">Rf_01</strain>
        <tissue evidence="1">Aerial parts of the thallus</tissue>
    </source>
</reference>
<sequence>MIPSDPAQSSWRAWTIDRAENCWSVTVLAEFLRRNQYEPRVLSVSSAGYRVGRYTYEDLLGKCLLQELVCGTGNVGQKYGVPVILLGADLGGVWLRGFVVTAIETETLNSKCEEAFPGSQPRLRRFLHNLKALYIGKPSGAGVYDSDIGGRLVTQMIHWDRDNEMLRLMRSLQRTANGISCKFEAYVCDKESTSEDPSPSRHKGLCYIKVASDRFEGFEESYLHHSLRSDERGVQAFCNHLLNLIWMNVWRPSWLDISWVEN</sequence>